<evidence type="ECO:0008006" key="4">
    <source>
        <dbReference type="Google" id="ProtNLM"/>
    </source>
</evidence>
<evidence type="ECO:0000256" key="1">
    <source>
        <dbReference type="SAM" id="SignalP"/>
    </source>
</evidence>
<gene>
    <name evidence="2" type="ORF">H7F49_15930</name>
</gene>
<protein>
    <recommendedName>
        <fullName evidence="4">SH3 domain-containing protein</fullName>
    </recommendedName>
</protein>
<evidence type="ECO:0000313" key="3">
    <source>
        <dbReference type="Proteomes" id="UP000520156"/>
    </source>
</evidence>
<proteinExistence type="predicted"/>
<dbReference type="Proteomes" id="UP000520156">
    <property type="component" value="Unassembled WGS sequence"/>
</dbReference>
<evidence type="ECO:0000313" key="2">
    <source>
        <dbReference type="EMBL" id="MBC2653182.1"/>
    </source>
</evidence>
<accession>A0A7X1KDI4</accession>
<feature type="signal peptide" evidence="1">
    <location>
        <begin position="1"/>
        <end position="20"/>
    </location>
</feature>
<sequence>MTKTILFLAAAALLAAPAQAAPRLTPEQQLAKAIEGRVAGKPVSCIDPRLNANSRVIDRTAIIYGSGRTIYVQQPANASALRSDDILLTELVGTTQLCNIDMVRLIDRNGFWFRGFVNLNPFVPYTRAEATHRE</sequence>
<keyword evidence="1" id="KW-0732">Signal</keyword>
<organism evidence="2 3">
    <name type="scientific">Novosphingobium aerophilum</name>
    <dbReference type="NCBI Taxonomy" id="2839843"/>
    <lineage>
        <taxon>Bacteria</taxon>
        <taxon>Pseudomonadati</taxon>
        <taxon>Pseudomonadota</taxon>
        <taxon>Alphaproteobacteria</taxon>
        <taxon>Sphingomonadales</taxon>
        <taxon>Sphingomonadaceae</taxon>
        <taxon>Novosphingobium</taxon>
    </lineage>
</organism>
<name>A0A7X1KDI4_9SPHN</name>
<comment type="caution">
    <text evidence="2">The sequence shown here is derived from an EMBL/GenBank/DDBJ whole genome shotgun (WGS) entry which is preliminary data.</text>
</comment>
<feature type="chain" id="PRO_5030546270" description="SH3 domain-containing protein" evidence="1">
    <location>
        <begin position="21"/>
        <end position="134"/>
    </location>
</feature>
<reference evidence="2 3" key="1">
    <citation type="submission" date="2020-08" db="EMBL/GenBank/DDBJ databases">
        <title>The genome sequence of Novosphingobium flavum 4Y4.</title>
        <authorList>
            <person name="Liu Y."/>
        </authorList>
    </citation>
    <scope>NUCLEOTIDE SEQUENCE [LARGE SCALE GENOMIC DNA]</scope>
    <source>
        <strain evidence="2 3">4Y4</strain>
    </source>
</reference>
<dbReference type="EMBL" id="JACLAU010000037">
    <property type="protein sequence ID" value="MBC2653182.1"/>
    <property type="molecule type" value="Genomic_DNA"/>
</dbReference>
<dbReference type="RefSeq" id="WP_185684565.1">
    <property type="nucleotide sequence ID" value="NZ_JACLAU010000037.1"/>
</dbReference>
<keyword evidence="3" id="KW-1185">Reference proteome</keyword>
<dbReference type="AlphaFoldDB" id="A0A7X1KDI4"/>